<accession>A0A6H9RLS6</accession>
<sequence length="87" mass="9491">MVTSFWGESWFFWADAFASRLAPTLDFQCLQNPCGSEPAREEAGPDYVNLGSIKRHETARAGSHGACLQTSQSPHGPARSGRCRPGH</sequence>
<dbReference type="EMBL" id="VZPS01000004">
    <property type="protein sequence ID" value="KAB0486831.1"/>
    <property type="molecule type" value="Genomic_DNA"/>
</dbReference>
<protein>
    <submittedName>
        <fullName evidence="2">Uncharacterized protein</fullName>
    </submittedName>
</protein>
<name>A0A6H9RLS6_PSERE</name>
<dbReference type="Proteomes" id="UP000460142">
    <property type="component" value="Unassembled WGS sequence"/>
</dbReference>
<proteinExistence type="predicted"/>
<dbReference type="OrthoDB" id="7033393at2"/>
<organism evidence="2 3">
    <name type="scientific">Pseudomonas reinekei</name>
    <dbReference type="NCBI Taxonomy" id="395598"/>
    <lineage>
        <taxon>Bacteria</taxon>
        <taxon>Pseudomonadati</taxon>
        <taxon>Pseudomonadota</taxon>
        <taxon>Gammaproteobacteria</taxon>
        <taxon>Pseudomonadales</taxon>
        <taxon>Pseudomonadaceae</taxon>
        <taxon>Pseudomonas</taxon>
    </lineage>
</organism>
<feature type="region of interest" description="Disordered" evidence="1">
    <location>
        <begin position="55"/>
        <end position="87"/>
    </location>
</feature>
<comment type="caution">
    <text evidence="2">The sequence shown here is derived from an EMBL/GenBank/DDBJ whole genome shotgun (WGS) entry which is preliminary data.</text>
</comment>
<reference evidence="2 3" key="1">
    <citation type="submission" date="2019-09" db="EMBL/GenBank/DDBJ databases">
        <title>Draft genome sequences of 48 bacterial type strains from the CCUG.</title>
        <authorList>
            <person name="Tunovic T."/>
            <person name="Pineiro-Iglesias B."/>
            <person name="Unosson C."/>
            <person name="Inganas E."/>
            <person name="Ohlen M."/>
            <person name="Cardew S."/>
            <person name="Jensie-Markopoulos S."/>
            <person name="Salva-Serra F."/>
            <person name="Jaen-Luchoro D."/>
            <person name="Karlsson R."/>
            <person name="Svensson-Stadler L."/>
            <person name="Chun J."/>
            <person name="Moore E."/>
        </authorList>
    </citation>
    <scope>NUCLEOTIDE SEQUENCE [LARGE SCALE GENOMIC DNA]</scope>
    <source>
        <strain evidence="2 3">CCUG 53116</strain>
    </source>
</reference>
<dbReference type="AlphaFoldDB" id="A0A6H9RLS6"/>
<evidence type="ECO:0000313" key="3">
    <source>
        <dbReference type="Proteomes" id="UP000460142"/>
    </source>
</evidence>
<evidence type="ECO:0000313" key="2">
    <source>
        <dbReference type="EMBL" id="KAB0486831.1"/>
    </source>
</evidence>
<gene>
    <name evidence="2" type="ORF">F7R15_08140</name>
</gene>
<evidence type="ECO:0000256" key="1">
    <source>
        <dbReference type="SAM" id="MobiDB-lite"/>
    </source>
</evidence>